<keyword evidence="3" id="KW-1185">Reference proteome</keyword>
<dbReference type="Proteomes" id="UP000266841">
    <property type="component" value="Unassembled WGS sequence"/>
</dbReference>
<feature type="compositionally biased region" description="Basic residues" evidence="1">
    <location>
        <begin position="37"/>
        <end position="62"/>
    </location>
</feature>
<sequence length="114" mass="11953">EVAGRAGGRHGGWRRSDAAAGTAGGEDGDRLLAAVAKRARRASGAVRRRHGSGGKRSRRARPRPSADDAVPGRRQVIFGMGLTLAFEEFNRSPSAIPKHTDVAFLGQDLLGTPG</sequence>
<evidence type="ECO:0000313" key="2">
    <source>
        <dbReference type="EMBL" id="EJK57528.1"/>
    </source>
</evidence>
<gene>
    <name evidence="2" type="ORF">THAOC_22417</name>
</gene>
<proteinExistence type="predicted"/>
<evidence type="ECO:0000256" key="1">
    <source>
        <dbReference type="SAM" id="MobiDB-lite"/>
    </source>
</evidence>
<reference evidence="2 3" key="1">
    <citation type="journal article" date="2012" name="Genome Biol.">
        <title>Genome and low-iron response of an oceanic diatom adapted to chronic iron limitation.</title>
        <authorList>
            <person name="Lommer M."/>
            <person name="Specht M."/>
            <person name="Roy A.S."/>
            <person name="Kraemer L."/>
            <person name="Andreson R."/>
            <person name="Gutowska M.A."/>
            <person name="Wolf J."/>
            <person name="Bergner S.V."/>
            <person name="Schilhabel M.B."/>
            <person name="Klostermeier U.C."/>
            <person name="Beiko R.G."/>
            <person name="Rosenstiel P."/>
            <person name="Hippler M."/>
            <person name="Laroche J."/>
        </authorList>
    </citation>
    <scope>NUCLEOTIDE SEQUENCE [LARGE SCALE GENOMIC DNA]</scope>
    <source>
        <strain evidence="2 3">CCMP1005</strain>
    </source>
</reference>
<organism evidence="2 3">
    <name type="scientific">Thalassiosira oceanica</name>
    <name type="common">Marine diatom</name>
    <dbReference type="NCBI Taxonomy" id="159749"/>
    <lineage>
        <taxon>Eukaryota</taxon>
        <taxon>Sar</taxon>
        <taxon>Stramenopiles</taxon>
        <taxon>Ochrophyta</taxon>
        <taxon>Bacillariophyta</taxon>
        <taxon>Coscinodiscophyceae</taxon>
        <taxon>Thalassiosirophycidae</taxon>
        <taxon>Thalassiosirales</taxon>
        <taxon>Thalassiosiraceae</taxon>
        <taxon>Thalassiosira</taxon>
    </lineage>
</organism>
<protein>
    <submittedName>
        <fullName evidence="2">Uncharacterized protein</fullName>
    </submittedName>
</protein>
<accession>K0RUJ6</accession>
<feature type="region of interest" description="Disordered" evidence="1">
    <location>
        <begin position="1"/>
        <end position="72"/>
    </location>
</feature>
<feature type="non-terminal residue" evidence="2">
    <location>
        <position position="1"/>
    </location>
</feature>
<dbReference type="EMBL" id="AGNL01027929">
    <property type="protein sequence ID" value="EJK57528.1"/>
    <property type="molecule type" value="Genomic_DNA"/>
</dbReference>
<name>K0RUJ6_THAOC</name>
<evidence type="ECO:0000313" key="3">
    <source>
        <dbReference type="Proteomes" id="UP000266841"/>
    </source>
</evidence>
<dbReference type="AlphaFoldDB" id="K0RUJ6"/>
<comment type="caution">
    <text evidence="2">The sequence shown here is derived from an EMBL/GenBank/DDBJ whole genome shotgun (WGS) entry which is preliminary data.</text>
</comment>